<evidence type="ECO:0000256" key="3">
    <source>
        <dbReference type="ARBA" id="ARBA00022960"/>
    </source>
</evidence>
<protein>
    <recommendedName>
        <fullName evidence="2 5">Cell shape-determining protein MreC</fullName>
    </recommendedName>
    <alternativeName>
        <fullName evidence="4 5">Cell shape protein MreC</fullName>
    </alternativeName>
</protein>
<dbReference type="Gene3D" id="2.40.10.350">
    <property type="entry name" value="Rod shape-determining protein MreC, domain 2"/>
    <property type="match status" value="1"/>
</dbReference>
<accession>A0A544QTV9</accession>
<comment type="caution">
    <text evidence="8">The sequence shown here is derived from an EMBL/GenBank/DDBJ whole genome shotgun (WGS) entry which is preliminary data.</text>
</comment>
<evidence type="ECO:0000313" key="8">
    <source>
        <dbReference type="EMBL" id="TQQ84124.1"/>
    </source>
</evidence>
<dbReference type="InterPro" id="IPR007221">
    <property type="entry name" value="MreC"/>
</dbReference>
<proteinExistence type="inferred from homology"/>
<dbReference type="InterPro" id="IPR042177">
    <property type="entry name" value="Cell/Rod_1"/>
</dbReference>
<dbReference type="EMBL" id="SGJB01000016">
    <property type="protein sequence ID" value="TQQ84124.1"/>
    <property type="molecule type" value="Genomic_DNA"/>
</dbReference>
<dbReference type="InterPro" id="IPR042175">
    <property type="entry name" value="Cell/Rod_MreC_2"/>
</dbReference>
<keyword evidence="9" id="KW-1185">Reference proteome</keyword>
<comment type="function">
    <text evidence="5">Involved in formation and maintenance of cell shape.</text>
</comment>
<evidence type="ECO:0000256" key="5">
    <source>
        <dbReference type="PIRNR" id="PIRNR038471"/>
    </source>
</evidence>
<dbReference type="AlphaFoldDB" id="A0A544QTV9"/>
<comment type="similarity">
    <text evidence="1 5">Belongs to the MreC family.</text>
</comment>
<dbReference type="InterPro" id="IPR055342">
    <property type="entry name" value="MreC_beta-barrel_core"/>
</dbReference>
<gene>
    <name evidence="8" type="primary">mreC</name>
    <name evidence="8" type="ORF">EXD82_08460</name>
</gene>
<dbReference type="PANTHER" id="PTHR34138">
    <property type="entry name" value="CELL SHAPE-DETERMINING PROTEIN MREC"/>
    <property type="match status" value="1"/>
</dbReference>
<evidence type="ECO:0000313" key="9">
    <source>
        <dbReference type="Proteomes" id="UP000317863"/>
    </source>
</evidence>
<dbReference type="Gene3D" id="2.40.10.340">
    <property type="entry name" value="Rod shape-determining protein MreC, domain 1"/>
    <property type="match status" value="1"/>
</dbReference>
<dbReference type="RefSeq" id="WP_142536479.1">
    <property type="nucleotide sequence ID" value="NZ_SGJB01000016.1"/>
</dbReference>
<dbReference type="GO" id="GO:0008360">
    <property type="term" value="P:regulation of cell shape"/>
    <property type="evidence" value="ECO:0007669"/>
    <property type="project" value="UniProtKB-KW"/>
</dbReference>
<evidence type="ECO:0000256" key="1">
    <source>
        <dbReference type="ARBA" id="ARBA00009369"/>
    </source>
</evidence>
<evidence type="ECO:0000256" key="2">
    <source>
        <dbReference type="ARBA" id="ARBA00013855"/>
    </source>
</evidence>
<feature type="coiled-coil region" evidence="6">
    <location>
        <begin position="75"/>
        <end position="102"/>
    </location>
</feature>
<dbReference type="GO" id="GO:0005886">
    <property type="term" value="C:plasma membrane"/>
    <property type="evidence" value="ECO:0007669"/>
    <property type="project" value="TreeGrafter"/>
</dbReference>
<dbReference type="OrthoDB" id="9792313at2"/>
<dbReference type="Pfam" id="PF04085">
    <property type="entry name" value="MreC"/>
    <property type="match status" value="1"/>
</dbReference>
<evidence type="ECO:0000259" key="7">
    <source>
        <dbReference type="Pfam" id="PF04085"/>
    </source>
</evidence>
<sequence length="293" mass="31647">MKFDKFRKKKPDSKVIATVVVAITLIGITGISIAKFSGAAPVSVSPVADGAAVASSPVQRVMDTVKEFTSDFTNFRSNGNRMRELEEENETLKKKVIDLSSQSSKYSSLNELKKSLNYVDSTAKSNMVSASVIEKNDGNWYETFVISAGKNDGVQKNSIVINGSGLVGMVYEVSANSSKVISLLDSKTSVSFKIINNTAAKGVISASNSSGDEAVYQSNEYLGGYMFDSGYEVVQGDIIVTSGLGLYPENIPIGEVEKVIDDKNRSMKSVVIKPYVNFKDINDVTVIAPRNIE</sequence>
<keyword evidence="6" id="KW-0175">Coiled coil</keyword>
<name>A0A544QTV9_9FIRM</name>
<dbReference type="PIRSF" id="PIRSF038471">
    <property type="entry name" value="MreC"/>
    <property type="match status" value="1"/>
</dbReference>
<reference evidence="8 9" key="1">
    <citation type="submission" date="2019-02" db="EMBL/GenBank/DDBJ databases">
        <title>Peptostreptococcaceae bacterium ZHW00191 nov., a new bacterium isolated from the human gut.</title>
        <authorList>
            <person name="Zhou H.-W."/>
            <person name="Chen X.-J."/>
        </authorList>
    </citation>
    <scope>NUCLEOTIDE SEQUENCE [LARGE SCALE GENOMIC DNA]</scope>
    <source>
        <strain evidence="8 9">ZHW00191</strain>
    </source>
</reference>
<organism evidence="8 9">
    <name type="scientific">Peptacetobacter hominis</name>
    <dbReference type="NCBI Taxonomy" id="2743610"/>
    <lineage>
        <taxon>Bacteria</taxon>
        <taxon>Bacillati</taxon>
        <taxon>Bacillota</taxon>
        <taxon>Clostridia</taxon>
        <taxon>Peptostreptococcales</taxon>
        <taxon>Peptostreptococcaceae</taxon>
        <taxon>Peptacetobacter</taxon>
    </lineage>
</organism>
<evidence type="ECO:0000256" key="4">
    <source>
        <dbReference type="ARBA" id="ARBA00032089"/>
    </source>
</evidence>
<evidence type="ECO:0000256" key="6">
    <source>
        <dbReference type="SAM" id="Coils"/>
    </source>
</evidence>
<keyword evidence="3 5" id="KW-0133">Cell shape</keyword>
<dbReference type="Proteomes" id="UP000317863">
    <property type="component" value="Unassembled WGS sequence"/>
</dbReference>
<feature type="domain" description="Rod shape-determining protein MreC beta-barrel core" evidence="7">
    <location>
        <begin position="132"/>
        <end position="287"/>
    </location>
</feature>
<dbReference type="PANTHER" id="PTHR34138:SF1">
    <property type="entry name" value="CELL SHAPE-DETERMINING PROTEIN MREC"/>
    <property type="match status" value="1"/>
</dbReference>
<dbReference type="NCBIfam" id="TIGR00219">
    <property type="entry name" value="mreC"/>
    <property type="match status" value="1"/>
</dbReference>